<dbReference type="InterPro" id="IPR058240">
    <property type="entry name" value="rSAM_sf"/>
</dbReference>
<evidence type="ECO:0000256" key="2">
    <source>
        <dbReference type="ARBA" id="ARBA00003852"/>
    </source>
</evidence>
<evidence type="ECO:0000256" key="3">
    <source>
        <dbReference type="ARBA" id="ARBA00009777"/>
    </source>
</evidence>
<keyword evidence="5" id="KW-0004">4Fe-4S</keyword>
<evidence type="ECO:0000256" key="5">
    <source>
        <dbReference type="ARBA" id="ARBA00022485"/>
    </source>
</evidence>
<dbReference type="EMBL" id="JACSQZ010000018">
    <property type="protein sequence ID" value="MBD7914860.1"/>
    <property type="molecule type" value="Genomic_DNA"/>
</dbReference>
<dbReference type="InterPro" id="IPR001989">
    <property type="entry name" value="Radical_activat_CS"/>
</dbReference>
<dbReference type="Gene3D" id="3.20.20.70">
    <property type="entry name" value="Aldolase class I"/>
    <property type="match status" value="1"/>
</dbReference>
<dbReference type="InterPro" id="IPR034457">
    <property type="entry name" value="Organic_radical-activating"/>
</dbReference>
<comment type="similarity">
    <text evidence="3 12">Belongs to the organic radical-activating enzymes family.</text>
</comment>
<dbReference type="InterPro" id="IPR013785">
    <property type="entry name" value="Aldolase_TIM"/>
</dbReference>
<evidence type="ECO:0000313" key="13">
    <source>
        <dbReference type="EMBL" id="MBD7914860.1"/>
    </source>
</evidence>
<evidence type="ECO:0000256" key="4">
    <source>
        <dbReference type="ARBA" id="ARBA00014281"/>
    </source>
</evidence>
<dbReference type="InterPro" id="IPR007197">
    <property type="entry name" value="rSAM"/>
</dbReference>
<dbReference type="PROSITE" id="PS01087">
    <property type="entry name" value="RADICAL_ACTIVATING"/>
    <property type="match status" value="1"/>
</dbReference>
<dbReference type="SFLD" id="SFLDS00029">
    <property type="entry name" value="Radical_SAM"/>
    <property type="match status" value="1"/>
</dbReference>
<comment type="catalytic activity">
    <reaction evidence="11">
        <text>glycyl-[protein] + reduced [flavodoxin] + S-adenosyl-L-methionine = glycin-2-yl radical-[protein] + semiquinone [flavodoxin] + 5'-deoxyadenosine + L-methionine + H(+)</text>
        <dbReference type="Rhea" id="RHEA:61976"/>
        <dbReference type="Rhea" id="RHEA-COMP:10622"/>
        <dbReference type="Rhea" id="RHEA-COMP:14480"/>
        <dbReference type="Rhea" id="RHEA-COMP:15993"/>
        <dbReference type="Rhea" id="RHEA-COMP:15994"/>
        <dbReference type="ChEBI" id="CHEBI:15378"/>
        <dbReference type="ChEBI" id="CHEBI:17319"/>
        <dbReference type="ChEBI" id="CHEBI:29947"/>
        <dbReference type="ChEBI" id="CHEBI:32722"/>
        <dbReference type="ChEBI" id="CHEBI:57618"/>
        <dbReference type="ChEBI" id="CHEBI:57844"/>
        <dbReference type="ChEBI" id="CHEBI:59789"/>
        <dbReference type="ChEBI" id="CHEBI:140311"/>
    </reaction>
</comment>
<dbReference type="SFLD" id="SFLDG01066">
    <property type="entry name" value="organic_radical-activating_enz"/>
    <property type="match status" value="1"/>
</dbReference>
<evidence type="ECO:0000256" key="7">
    <source>
        <dbReference type="ARBA" id="ARBA00022723"/>
    </source>
</evidence>
<sequence>MKKTIRLAGIAYESLVNGPGVRRVFFSQGCNHNCKGCFNTETHSFELGEEKDMDELIEGVTNNPFVKGVTFSGGDPLEQADKFSYIAKELNNKIKDRDFNIWCYTGYKFEYIIENLDKRIGWRELINNIDVLVDGKFEEDKKEEGLKFRGSSNQRIINVKESLESESIILLDL</sequence>
<organism evidence="13 14">
    <name type="scientific">Clostridium gallinarum</name>
    <dbReference type="NCBI Taxonomy" id="2762246"/>
    <lineage>
        <taxon>Bacteria</taxon>
        <taxon>Bacillati</taxon>
        <taxon>Bacillota</taxon>
        <taxon>Clostridia</taxon>
        <taxon>Eubacteriales</taxon>
        <taxon>Clostridiaceae</taxon>
        <taxon>Clostridium</taxon>
    </lineage>
</organism>
<evidence type="ECO:0000256" key="10">
    <source>
        <dbReference type="ARBA" id="ARBA00023014"/>
    </source>
</evidence>
<dbReference type="SFLD" id="SFLDG01063">
    <property type="entry name" value="activating_enzymes__group_1"/>
    <property type="match status" value="1"/>
</dbReference>
<gene>
    <name evidence="13" type="primary">nrdG</name>
    <name evidence="13" type="ORF">H9660_06845</name>
</gene>
<evidence type="ECO:0000313" key="14">
    <source>
        <dbReference type="Proteomes" id="UP000640335"/>
    </source>
</evidence>
<keyword evidence="14" id="KW-1185">Reference proteome</keyword>
<dbReference type="SFLD" id="SFLDF00299">
    <property type="entry name" value="anaerobic_ribonucleoside-triph"/>
    <property type="match status" value="1"/>
</dbReference>
<keyword evidence="6" id="KW-0949">S-adenosyl-L-methionine</keyword>
<comment type="cofactor">
    <cofactor evidence="1">
        <name>[4Fe-4S] cluster</name>
        <dbReference type="ChEBI" id="CHEBI:49883"/>
    </cofactor>
</comment>
<dbReference type="PIRSF" id="PIRSF000368">
    <property type="entry name" value="NrdG"/>
    <property type="match status" value="1"/>
</dbReference>
<keyword evidence="7" id="KW-0479">Metal-binding</keyword>
<protein>
    <recommendedName>
        <fullName evidence="4 12">Anaerobic ribonucleoside-triphosphate reductase-activating protein</fullName>
        <ecNumber evidence="12">1.97.1.-</ecNumber>
    </recommendedName>
</protein>
<dbReference type="InterPro" id="IPR012837">
    <property type="entry name" value="NrdG"/>
</dbReference>
<evidence type="ECO:0000256" key="8">
    <source>
        <dbReference type="ARBA" id="ARBA00023002"/>
    </source>
</evidence>
<name>A0ABR8Q368_9CLOT</name>
<accession>A0ABR8Q368</accession>
<dbReference type="PANTHER" id="PTHR30352:SF2">
    <property type="entry name" value="ANAEROBIC RIBONUCLEOSIDE-TRIPHOSPHATE REDUCTASE-ACTIVATING PROTEIN"/>
    <property type="match status" value="1"/>
</dbReference>
<dbReference type="NCBIfam" id="TIGR02491">
    <property type="entry name" value="NrdG"/>
    <property type="match status" value="1"/>
</dbReference>
<evidence type="ECO:0000256" key="12">
    <source>
        <dbReference type="PIRNR" id="PIRNR000368"/>
    </source>
</evidence>
<keyword evidence="8 12" id="KW-0560">Oxidoreductase</keyword>
<dbReference type="EC" id="1.97.1.-" evidence="12"/>
<comment type="caution">
    <text evidence="13">The sequence shown here is derived from an EMBL/GenBank/DDBJ whole genome shotgun (WGS) entry which is preliminary data.</text>
</comment>
<evidence type="ECO:0000256" key="11">
    <source>
        <dbReference type="ARBA" id="ARBA00047365"/>
    </source>
</evidence>
<dbReference type="RefSeq" id="WP_191749624.1">
    <property type="nucleotide sequence ID" value="NZ_JACSQZ010000018.1"/>
</dbReference>
<keyword evidence="10" id="KW-0411">Iron-sulfur</keyword>
<dbReference type="Proteomes" id="UP000640335">
    <property type="component" value="Unassembled WGS sequence"/>
</dbReference>
<dbReference type="SUPFAM" id="SSF102114">
    <property type="entry name" value="Radical SAM enzymes"/>
    <property type="match status" value="1"/>
</dbReference>
<proteinExistence type="inferred from homology"/>
<keyword evidence="9" id="KW-0408">Iron</keyword>
<comment type="function">
    <text evidence="2 12">Activation of anaerobic ribonucleoside-triphosphate reductase under anaerobic conditions by generation of an organic free radical, using S-adenosylmethionine and reduced flavodoxin as cosubstrates to produce 5'-deoxy-adenosine.</text>
</comment>
<dbReference type="CDD" id="cd01335">
    <property type="entry name" value="Radical_SAM"/>
    <property type="match status" value="1"/>
</dbReference>
<evidence type="ECO:0000256" key="1">
    <source>
        <dbReference type="ARBA" id="ARBA00001966"/>
    </source>
</evidence>
<dbReference type="Pfam" id="PF13353">
    <property type="entry name" value="Fer4_12"/>
    <property type="match status" value="1"/>
</dbReference>
<dbReference type="PANTHER" id="PTHR30352">
    <property type="entry name" value="PYRUVATE FORMATE-LYASE-ACTIVATING ENZYME"/>
    <property type="match status" value="1"/>
</dbReference>
<evidence type="ECO:0000256" key="9">
    <source>
        <dbReference type="ARBA" id="ARBA00023004"/>
    </source>
</evidence>
<reference evidence="13 14" key="1">
    <citation type="submission" date="2020-08" db="EMBL/GenBank/DDBJ databases">
        <title>A Genomic Blueprint of the Chicken Gut Microbiome.</title>
        <authorList>
            <person name="Gilroy R."/>
            <person name="Ravi A."/>
            <person name="Getino M."/>
            <person name="Pursley I."/>
            <person name="Horton D.L."/>
            <person name="Alikhan N.-F."/>
            <person name="Baker D."/>
            <person name="Gharbi K."/>
            <person name="Hall N."/>
            <person name="Watson M."/>
            <person name="Adriaenssens E.M."/>
            <person name="Foster-Nyarko E."/>
            <person name="Jarju S."/>
            <person name="Secka A."/>
            <person name="Antonio M."/>
            <person name="Oren A."/>
            <person name="Chaudhuri R."/>
            <person name="La Ragione R.M."/>
            <person name="Hildebrand F."/>
            <person name="Pallen M.J."/>
        </authorList>
    </citation>
    <scope>NUCLEOTIDE SEQUENCE [LARGE SCALE GENOMIC DNA]</scope>
    <source>
        <strain evidence="13 14">Sa3CUN1</strain>
    </source>
</reference>
<evidence type="ECO:0000256" key="6">
    <source>
        <dbReference type="ARBA" id="ARBA00022691"/>
    </source>
</evidence>